<organism evidence="1 2">
    <name type="scientific">Gynuella sunshinyii YC6258</name>
    <dbReference type="NCBI Taxonomy" id="1445510"/>
    <lineage>
        <taxon>Bacteria</taxon>
        <taxon>Pseudomonadati</taxon>
        <taxon>Pseudomonadota</taxon>
        <taxon>Gammaproteobacteria</taxon>
        <taxon>Oceanospirillales</taxon>
        <taxon>Saccharospirillaceae</taxon>
        <taxon>Gynuella</taxon>
    </lineage>
</organism>
<dbReference type="HOGENOM" id="CLU_3184291_0_0_6"/>
<evidence type="ECO:0000313" key="2">
    <source>
        <dbReference type="Proteomes" id="UP000032266"/>
    </source>
</evidence>
<dbReference type="KEGG" id="gsn:YC6258_03241"/>
<accession>A0A0C5VKT9</accession>
<evidence type="ECO:0000313" key="1">
    <source>
        <dbReference type="EMBL" id="AJQ95277.1"/>
    </source>
</evidence>
<dbReference type="STRING" id="1445510.YC6258_03241"/>
<dbReference type="Proteomes" id="UP000032266">
    <property type="component" value="Chromosome"/>
</dbReference>
<keyword evidence="2" id="KW-1185">Reference proteome</keyword>
<protein>
    <submittedName>
        <fullName evidence="1">Uncharacterized protein</fullName>
    </submittedName>
</protein>
<proteinExistence type="predicted"/>
<sequence length="46" mass="4907">MTLINAKFLCGFSVVHPEHPFAPSFGAAAHSIPPHGSGGFLPRYNQ</sequence>
<reference evidence="1 2" key="1">
    <citation type="submission" date="2014-01" db="EMBL/GenBank/DDBJ databases">
        <title>Full genme sequencing of cellulolytic bacterium Gynuella sunshinyii YC6258T gen. nov., sp. nov.</title>
        <authorList>
            <person name="Khan H."/>
            <person name="Chung E.J."/>
            <person name="Chung Y.R."/>
        </authorList>
    </citation>
    <scope>NUCLEOTIDE SEQUENCE [LARGE SCALE GENOMIC DNA]</scope>
    <source>
        <strain evidence="1 2">YC6258</strain>
    </source>
</reference>
<name>A0A0C5VKT9_9GAMM</name>
<dbReference type="AlphaFoldDB" id="A0A0C5VKT9"/>
<dbReference type="EMBL" id="CP007142">
    <property type="protein sequence ID" value="AJQ95277.1"/>
    <property type="molecule type" value="Genomic_DNA"/>
</dbReference>
<gene>
    <name evidence="1" type="ORF">YC6258_03241</name>
</gene>